<sequence length="390" mass="41676">MDRPYDMKLPADVPWLNDAEALALCAALEDAGFQALFVGGCVRNAVLGADASDIDIATDATPQQVQNVSKAAGFKAIPTGIDHGTLTIVINGAPYEVTTFRTDVTTDGRRAVVAFSTDVAEDARRRDFTMNALYARSDGTLVDPLGGLPDALARRVVFIDDAAARIREDYLRILRFFRFSAWYADPAHGFDADALAAIADHLDGLAQLSAERVGSEVLKLLTAPDPAPAVAVMERVGVLSRLLEGAQSQWLAPLIHAESMLDLSPDPIRRLAVLGGEDVAIRLRLSKADARKLDALRALTEHAMSAAELGYRHGHATALNVIALRAALFEAPVNMGDARAATLGAQATFPVAARDLMPTLHGPDLGAKLKELEARWIASGFNLTRAQLLG</sequence>
<evidence type="ECO:0000259" key="10">
    <source>
        <dbReference type="Pfam" id="PF12627"/>
    </source>
</evidence>
<keyword evidence="8" id="KW-0694">RNA-binding</keyword>
<evidence type="ECO:0000313" key="12">
    <source>
        <dbReference type="Proteomes" id="UP001165396"/>
    </source>
</evidence>
<comment type="caution">
    <text evidence="11">The sequence shown here is derived from an EMBL/GenBank/DDBJ whole genome shotgun (WGS) entry which is preliminary data.</text>
</comment>
<evidence type="ECO:0000259" key="9">
    <source>
        <dbReference type="Pfam" id="PF01743"/>
    </source>
</evidence>
<evidence type="ECO:0000256" key="2">
    <source>
        <dbReference type="ARBA" id="ARBA00022679"/>
    </source>
</evidence>
<keyword evidence="3" id="KW-0819">tRNA processing</keyword>
<reference evidence="11" key="1">
    <citation type="submission" date="2022-07" db="EMBL/GenBank/DDBJ databases">
        <title>Pseudosulfitobacter sp. strain AP-MA-4, whole genome sequence.</title>
        <authorList>
            <person name="Jiang Y."/>
        </authorList>
    </citation>
    <scope>NUCLEOTIDE SEQUENCE</scope>
    <source>
        <strain evidence="11">AP-MA-4</strain>
    </source>
</reference>
<accession>A0ABT1YX77</accession>
<dbReference type="PANTHER" id="PTHR46173">
    <property type="entry name" value="CCA TRNA NUCLEOTIDYLTRANSFERASE 1, MITOCHONDRIAL"/>
    <property type="match status" value="1"/>
</dbReference>
<protein>
    <submittedName>
        <fullName evidence="11">CCA tRNA nucleotidyltransferase</fullName>
    </submittedName>
</protein>
<comment type="cofactor">
    <cofactor evidence="1">
        <name>Mg(2+)</name>
        <dbReference type="ChEBI" id="CHEBI:18420"/>
    </cofactor>
</comment>
<dbReference type="InterPro" id="IPR032828">
    <property type="entry name" value="PolyA_RNA-bd"/>
</dbReference>
<keyword evidence="2 8" id="KW-0808">Transferase</keyword>
<dbReference type="InterPro" id="IPR043519">
    <property type="entry name" value="NT_sf"/>
</dbReference>
<dbReference type="Gene3D" id="3.30.460.10">
    <property type="entry name" value="Beta Polymerase, domain 2"/>
    <property type="match status" value="1"/>
</dbReference>
<keyword evidence="7" id="KW-0460">Magnesium</keyword>
<evidence type="ECO:0000256" key="7">
    <source>
        <dbReference type="ARBA" id="ARBA00022842"/>
    </source>
</evidence>
<dbReference type="Gene3D" id="1.10.3090.10">
    <property type="entry name" value="cca-adding enzyme, domain 2"/>
    <property type="match status" value="1"/>
</dbReference>
<evidence type="ECO:0000256" key="6">
    <source>
        <dbReference type="ARBA" id="ARBA00022741"/>
    </source>
</evidence>
<gene>
    <name evidence="11" type="ORF">NTA49_02975</name>
</gene>
<dbReference type="EMBL" id="JANKJG010000001">
    <property type="protein sequence ID" value="MCR8825493.1"/>
    <property type="molecule type" value="Genomic_DNA"/>
</dbReference>
<evidence type="ECO:0000256" key="5">
    <source>
        <dbReference type="ARBA" id="ARBA00022723"/>
    </source>
</evidence>
<dbReference type="PANTHER" id="PTHR46173:SF1">
    <property type="entry name" value="CCA TRNA NUCLEOTIDYLTRANSFERASE 1, MITOCHONDRIAL"/>
    <property type="match status" value="1"/>
</dbReference>
<feature type="domain" description="tRNA nucleotidyltransferase/poly(A) polymerase RNA and SrmB- binding" evidence="10">
    <location>
        <begin position="191"/>
        <end position="246"/>
    </location>
</feature>
<keyword evidence="12" id="KW-1185">Reference proteome</keyword>
<dbReference type="SUPFAM" id="SSF81301">
    <property type="entry name" value="Nucleotidyltransferase"/>
    <property type="match status" value="1"/>
</dbReference>
<evidence type="ECO:0000256" key="3">
    <source>
        <dbReference type="ARBA" id="ARBA00022694"/>
    </source>
</evidence>
<evidence type="ECO:0000256" key="4">
    <source>
        <dbReference type="ARBA" id="ARBA00022695"/>
    </source>
</evidence>
<dbReference type="InterPro" id="IPR002646">
    <property type="entry name" value="PolA_pol_head_dom"/>
</dbReference>
<dbReference type="Pfam" id="PF12627">
    <property type="entry name" value="PolyA_pol_RNAbd"/>
    <property type="match status" value="1"/>
</dbReference>
<dbReference type="Proteomes" id="UP001165396">
    <property type="component" value="Unassembled WGS sequence"/>
</dbReference>
<dbReference type="SUPFAM" id="SSF81891">
    <property type="entry name" value="Poly A polymerase C-terminal region-like"/>
    <property type="match status" value="1"/>
</dbReference>
<proteinExistence type="inferred from homology"/>
<dbReference type="CDD" id="cd05398">
    <property type="entry name" value="NT_ClassII-CCAase"/>
    <property type="match status" value="1"/>
</dbReference>
<dbReference type="Pfam" id="PF01743">
    <property type="entry name" value="PolyA_pol"/>
    <property type="match status" value="1"/>
</dbReference>
<evidence type="ECO:0000256" key="8">
    <source>
        <dbReference type="RuleBase" id="RU003953"/>
    </source>
</evidence>
<feature type="domain" description="Poly A polymerase head" evidence="9">
    <location>
        <begin position="37"/>
        <end position="152"/>
    </location>
</feature>
<evidence type="ECO:0000313" key="11">
    <source>
        <dbReference type="EMBL" id="MCR8825493.1"/>
    </source>
</evidence>
<keyword evidence="6" id="KW-0547">Nucleotide-binding</keyword>
<keyword evidence="5" id="KW-0479">Metal-binding</keyword>
<organism evidence="11 12">
    <name type="scientific">Pseudosulfitobacter koreensis</name>
    <dbReference type="NCBI Taxonomy" id="2968472"/>
    <lineage>
        <taxon>Bacteria</taxon>
        <taxon>Pseudomonadati</taxon>
        <taxon>Pseudomonadota</taxon>
        <taxon>Alphaproteobacteria</taxon>
        <taxon>Rhodobacterales</taxon>
        <taxon>Roseobacteraceae</taxon>
        <taxon>Pseudosulfitobacter</taxon>
    </lineage>
</organism>
<name>A0ABT1YX77_9RHOB</name>
<keyword evidence="4" id="KW-0548">Nucleotidyltransferase</keyword>
<evidence type="ECO:0000256" key="1">
    <source>
        <dbReference type="ARBA" id="ARBA00001946"/>
    </source>
</evidence>
<dbReference type="InterPro" id="IPR050264">
    <property type="entry name" value="Bact_CCA-adding_enz_type3_sf"/>
</dbReference>
<comment type="similarity">
    <text evidence="8">Belongs to the tRNA nucleotidyltransferase/poly(A) polymerase family.</text>
</comment>